<name>C0QK66_DESAH</name>
<keyword evidence="10" id="KW-1133">Transmembrane helix</keyword>
<dbReference type="AlphaFoldDB" id="C0QK66"/>
<keyword evidence="8" id="KW-0067">ATP-binding</keyword>
<feature type="domain" description="Histidine kinase" evidence="11">
    <location>
        <begin position="261"/>
        <end position="467"/>
    </location>
</feature>
<dbReference type="CDD" id="cd06225">
    <property type="entry name" value="HAMP"/>
    <property type="match status" value="1"/>
</dbReference>
<dbReference type="InterPro" id="IPR004358">
    <property type="entry name" value="Sig_transdc_His_kin-like_C"/>
</dbReference>
<dbReference type="Pfam" id="PF00512">
    <property type="entry name" value="HisKA"/>
    <property type="match status" value="1"/>
</dbReference>
<dbReference type="RefSeq" id="WP_015904854.1">
    <property type="nucleotide sequence ID" value="NC_012108.1"/>
</dbReference>
<dbReference type="InterPro" id="IPR050351">
    <property type="entry name" value="BphY/WalK/GraS-like"/>
</dbReference>
<dbReference type="PROSITE" id="PS50109">
    <property type="entry name" value="HIS_KIN"/>
    <property type="match status" value="1"/>
</dbReference>
<evidence type="ECO:0000313" key="13">
    <source>
        <dbReference type="EMBL" id="ACN16092.1"/>
    </source>
</evidence>
<dbReference type="Proteomes" id="UP000000442">
    <property type="component" value="Chromosome"/>
</dbReference>
<proteinExistence type="predicted"/>
<gene>
    <name evidence="13" type="primary">atoS2</name>
    <name evidence="13" type="ordered locus">HRM2_30090</name>
</gene>
<evidence type="ECO:0000256" key="5">
    <source>
        <dbReference type="ARBA" id="ARBA00022679"/>
    </source>
</evidence>
<dbReference type="Gene3D" id="6.10.340.10">
    <property type="match status" value="1"/>
</dbReference>
<keyword evidence="10" id="KW-0472">Membrane</keyword>
<keyword evidence="10" id="KW-0812">Transmembrane</keyword>
<sequence length="474" mass="53141">MRKAGIHARLLVAGFFLICAATFSLDYMAVQITRQFMDKRFKDRITFLAKYLAMNSEVGVLIGDKAGLRILALNLLGEEDVARVTVINEDGKILVEQSRPVSGKQFSVETPVVFKKNINENLLFRSRQTLFGEQKTTGMEYIGKVRIHYTTYGIDQLMVEITRQFFIVSGVLVVLAAIIFFFISRSIVKEVTWLAETAARVGQGAKDLRAPVGNLPETRNLAVAFNRMLDSLEKSRKDYERVNQALLKQSALAERGKFSLMVAHEVKNPLSIIKGSFQMLKKDFSLPHDNLMIQYIDDEVERLNRLIEDFLLFARPCEPMLRQVDLNLMMKDIVARFEVQLISSPVEIKSCIKDEPWYSMADMDLLIRGVSNIVKNACEANQRGGVVGVHVVCDADQWAVEICDQGDGVESENLERIFDPFFTTRASGTGLGLAFARQVIGDHAGTIGVKNAKEGGAVFTITLPRMEENEAVKV</sequence>
<dbReference type="PRINTS" id="PR00344">
    <property type="entry name" value="BCTRLSENSOR"/>
</dbReference>
<evidence type="ECO:0000256" key="9">
    <source>
        <dbReference type="ARBA" id="ARBA00023012"/>
    </source>
</evidence>
<dbReference type="eggNOG" id="COG5000">
    <property type="taxonomic scope" value="Bacteria"/>
</dbReference>
<organism evidence="13 14">
    <name type="scientific">Desulforapulum autotrophicum (strain ATCC 43914 / DSM 3382 / VKM B-1955 / HRM2)</name>
    <name type="common">Desulfobacterium autotrophicum</name>
    <dbReference type="NCBI Taxonomy" id="177437"/>
    <lineage>
        <taxon>Bacteria</taxon>
        <taxon>Pseudomonadati</taxon>
        <taxon>Thermodesulfobacteriota</taxon>
        <taxon>Desulfobacteria</taxon>
        <taxon>Desulfobacterales</taxon>
        <taxon>Desulfobacteraceae</taxon>
        <taxon>Desulforapulum</taxon>
    </lineage>
</organism>
<dbReference type="InterPro" id="IPR003594">
    <property type="entry name" value="HATPase_dom"/>
</dbReference>
<evidence type="ECO:0000259" key="12">
    <source>
        <dbReference type="PROSITE" id="PS50885"/>
    </source>
</evidence>
<evidence type="ECO:0000256" key="4">
    <source>
        <dbReference type="ARBA" id="ARBA00022553"/>
    </source>
</evidence>
<evidence type="ECO:0000256" key="6">
    <source>
        <dbReference type="ARBA" id="ARBA00022741"/>
    </source>
</evidence>
<accession>C0QK66</accession>
<dbReference type="InterPro" id="IPR036890">
    <property type="entry name" value="HATPase_C_sf"/>
</dbReference>
<dbReference type="GO" id="GO:0030295">
    <property type="term" value="F:protein kinase activator activity"/>
    <property type="evidence" value="ECO:0007669"/>
    <property type="project" value="TreeGrafter"/>
</dbReference>
<evidence type="ECO:0000313" key="14">
    <source>
        <dbReference type="Proteomes" id="UP000000442"/>
    </source>
</evidence>
<dbReference type="GO" id="GO:0000156">
    <property type="term" value="F:phosphorelay response regulator activity"/>
    <property type="evidence" value="ECO:0007669"/>
    <property type="project" value="TreeGrafter"/>
</dbReference>
<dbReference type="SMART" id="SM00387">
    <property type="entry name" value="HATPase_c"/>
    <property type="match status" value="1"/>
</dbReference>
<dbReference type="Pfam" id="PF02518">
    <property type="entry name" value="HATPase_c"/>
    <property type="match status" value="1"/>
</dbReference>
<dbReference type="SMART" id="SM00304">
    <property type="entry name" value="HAMP"/>
    <property type="match status" value="1"/>
</dbReference>
<dbReference type="STRING" id="177437.HRM2_30090"/>
<dbReference type="Gene3D" id="1.10.287.130">
    <property type="match status" value="1"/>
</dbReference>
<keyword evidence="5 13" id="KW-0808">Transferase</keyword>
<keyword evidence="4" id="KW-0597">Phosphoprotein</keyword>
<dbReference type="EC" id="2.7.13.3" evidence="3"/>
<dbReference type="InterPro" id="IPR005467">
    <property type="entry name" value="His_kinase_dom"/>
</dbReference>
<dbReference type="OrthoDB" id="9781147at2"/>
<dbReference type="InterPro" id="IPR036097">
    <property type="entry name" value="HisK_dim/P_sf"/>
</dbReference>
<evidence type="ECO:0000256" key="3">
    <source>
        <dbReference type="ARBA" id="ARBA00012438"/>
    </source>
</evidence>
<keyword evidence="6" id="KW-0547">Nucleotide-binding</keyword>
<dbReference type="Gene3D" id="3.30.565.10">
    <property type="entry name" value="Histidine kinase-like ATPase, C-terminal domain"/>
    <property type="match status" value="1"/>
</dbReference>
<comment type="subcellular location">
    <subcellularLocation>
        <location evidence="2">Membrane</location>
    </subcellularLocation>
</comment>
<dbReference type="SUPFAM" id="SSF47384">
    <property type="entry name" value="Homodimeric domain of signal transducing histidine kinase"/>
    <property type="match status" value="1"/>
</dbReference>
<dbReference type="Pfam" id="PF00672">
    <property type="entry name" value="HAMP"/>
    <property type="match status" value="1"/>
</dbReference>
<dbReference type="SMART" id="SM00388">
    <property type="entry name" value="HisKA"/>
    <property type="match status" value="1"/>
</dbReference>
<keyword evidence="9" id="KW-0902">Two-component regulatory system</keyword>
<dbReference type="InterPro" id="IPR003660">
    <property type="entry name" value="HAMP_dom"/>
</dbReference>
<feature type="domain" description="HAMP" evidence="12">
    <location>
        <begin position="185"/>
        <end position="237"/>
    </location>
</feature>
<dbReference type="GO" id="GO:0007234">
    <property type="term" value="P:osmosensory signaling via phosphorelay pathway"/>
    <property type="evidence" value="ECO:0007669"/>
    <property type="project" value="TreeGrafter"/>
</dbReference>
<dbReference type="PANTHER" id="PTHR42878:SF7">
    <property type="entry name" value="SENSOR HISTIDINE KINASE GLRK"/>
    <property type="match status" value="1"/>
</dbReference>
<comment type="catalytic activity">
    <reaction evidence="1">
        <text>ATP + protein L-histidine = ADP + protein N-phospho-L-histidine.</text>
        <dbReference type="EC" id="2.7.13.3"/>
    </reaction>
</comment>
<evidence type="ECO:0000256" key="1">
    <source>
        <dbReference type="ARBA" id="ARBA00000085"/>
    </source>
</evidence>
<dbReference type="CDD" id="cd00082">
    <property type="entry name" value="HisKA"/>
    <property type="match status" value="1"/>
</dbReference>
<dbReference type="HOGENOM" id="CLU_000445_89_29_7"/>
<keyword evidence="14" id="KW-1185">Reference proteome</keyword>
<keyword evidence="7" id="KW-0418">Kinase</keyword>
<dbReference type="InterPro" id="IPR003661">
    <property type="entry name" value="HisK_dim/P_dom"/>
</dbReference>
<feature type="transmembrane region" description="Helical" evidence="10">
    <location>
        <begin position="165"/>
        <end position="183"/>
    </location>
</feature>
<dbReference type="PANTHER" id="PTHR42878">
    <property type="entry name" value="TWO-COMPONENT HISTIDINE KINASE"/>
    <property type="match status" value="1"/>
</dbReference>
<reference evidence="13 14" key="1">
    <citation type="journal article" date="2009" name="Environ. Microbiol.">
        <title>Genome sequence of Desulfobacterium autotrophicum HRM2, a marine sulfate reducer oxidizing organic carbon completely to carbon dioxide.</title>
        <authorList>
            <person name="Strittmatter A.W."/>
            <person name="Liesegang H."/>
            <person name="Rabus R."/>
            <person name="Decker I."/>
            <person name="Amann J."/>
            <person name="Andres S."/>
            <person name="Henne A."/>
            <person name="Fricke W.F."/>
            <person name="Martinez-Arias R."/>
            <person name="Bartels D."/>
            <person name="Goesmann A."/>
            <person name="Krause L."/>
            <person name="Puehler A."/>
            <person name="Klenk H.P."/>
            <person name="Richter M."/>
            <person name="Schuler M."/>
            <person name="Gloeckner F.O."/>
            <person name="Meyerdierks A."/>
            <person name="Gottschalk G."/>
            <person name="Amann R."/>
        </authorList>
    </citation>
    <scope>NUCLEOTIDE SEQUENCE [LARGE SCALE GENOMIC DNA]</scope>
    <source>
        <strain evidence="14">ATCC 43914 / DSM 3382 / HRM2</strain>
    </source>
</reference>
<dbReference type="GO" id="GO:0005524">
    <property type="term" value="F:ATP binding"/>
    <property type="evidence" value="ECO:0007669"/>
    <property type="project" value="UniProtKB-KW"/>
</dbReference>
<dbReference type="SUPFAM" id="SSF55874">
    <property type="entry name" value="ATPase domain of HSP90 chaperone/DNA topoisomerase II/histidine kinase"/>
    <property type="match status" value="1"/>
</dbReference>
<dbReference type="GO" id="GO:0016020">
    <property type="term" value="C:membrane"/>
    <property type="evidence" value="ECO:0007669"/>
    <property type="project" value="UniProtKB-SubCell"/>
</dbReference>
<feature type="transmembrane region" description="Helical" evidence="10">
    <location>
        <begin position="6"/>
        <end position="30"/>
    </location>
</feature>
<dbReference type="GO" id="GO:0000155">
    <property type="term" value="F:phosphorelay sensor kinase activity"/>
    <property type="evidence" value="ECO:0007669"/>
    <property type="project" value="InterPro"/>
</dbReference>
<dbReference type="KEGG" id="dat:HRM2_30090"/>
<evidence type="ECO:0000259" key="11">
    <source>
        <dbReference type="PROSITE" id="PS50109"/>
    </source>
</evidence>
<evidence type="ECO:0000256" key="7">
    <source>
        <dbReference type="ARBA" id="ARBA00022777"/>
    </source>
</evidence>
<dbReference type="PROSITE" id="PS50885">
    <property type="entry name" value="HAMP"/>
    <property type="match status" value="1"/>
</dbReference>
<evidence type="ECO:0000256" key="2">
    <source>
        <dbReference type="ARBA" id="ARBA00004370"/>
    </source>
</evidence>
<protein>
    <recommendedName>
        <fullName evidence="3">histidine kinase</fullName>
        <ecNumber evidence="3">2.7.13.3</ecNumber>
    </recommendedName>
</protein>
<dbReference type="EMBL" id="CP001087">
    <property type="protein sequence ID" value="ACN16092.1"/>
    <property type="molecule type" value="Genomic_DNA"/>
</dbReference>
<evidence type="ECO:0000256" key="10">
    <source>
        <dbReference type="SAM" id="Phobius"/>
    </source>
</evidence>
<evidence type="ECO:0000256" key="8">
    <source>
        <dbReference type="ARBA" id="ARBA00022840"/>
    </source>
</evidence>